<dbReference type="AlphaFoldDB" id="A0A081BIS8"/>
<organism evidence="1 2">
    <name type="scientific">Secundilactobacillus oryzae JCM 18671</name>
    <dbReference type="NCBI Taxonomy" id="1291743"/>
    <lineage>
        <taxon>Bacteria</taxon>
        <taxon>Bacillati</taxon>
        <taxon>Bacillota</taxon>
        <taxon>Bacilli</taxon>
        <taxon>Lactobacillales</taxon>
        <taxon>Lactobacillaceae</taxon>
        <taxon>Secundilactobacillus</taxon>
    </lineage>
</organism>
<dbReference type="Proteomes" id="UP000028700">
    <property type="component" value="Unassembled WGS sequence"/>
</dbReference>
<dbReference type="RefSeq" id="WP_034527844.1">
    <property type="nucleotide sequence ID" value="NZ_BBJM01000015.1"/>
</dbReference>
<dbReference type="STRING" id="1291743.LOSG293_150370"/>
<accession>A0A081BIS8</accession>
<name>A0A081BIS8_9LACO</name>
<dbReference type="InterPro" id="IPR021351">
    <property type="entry name" value="DUF2969"/>
</dbReference>
<proteinExistence type="predicted"/>
<evidence type="ECO:0000313" key="1">
    <source>
        <dbReference type="EMBL" id="GAK47946.1"/>
    </source>
</evidence>
<reference evidence="1" key="1">
    <citation type="journal article" date="2014" name="Genome Announc.">
        <title>Draft Genome Sequence of Lactobacillus oryzae Strain SG293T.</title>
        <authorList>
            <person name="Tanizawa Y."/>
            <person name="Fujisawa T."/>
            <person name="Mochizuki T."/>
            <person name="Kaminuma E."/>
            <person name="Nakamura Y."/>
            <person name="Tohno M."/>
        </authorList>
    </citation>
    <scope>NUCLEOTIDE SEQUENCE [LARGE SCALE GENOMIC DNA]</scope>
    <source>
        <strain evidence="1">SG293</strain>
    </source>
</reference>
<dbReference type="EMBL" id="BBJM01000015">
    <property type="protein sequence ID" value="GAK47946.1"/>
    <property type="molecule type" value="Genomic_DNA"/>
</dbReference>
<dbReference type="Pfam" id="PF11184">
    <property type="entry name" value="DUF2969"/>
    <property type="match status" value="1"/>
</dbReference>
<dbReference type="OrthoDB" id="2297901at2"/>
<comment type="caution">
    <text evidence="1">The sequence shown here is derived from an EMBL/GenBank/DDBJ whole genome shotgun (WGS) entry which is preliminary data.</text>
</comment>
<dbReference type="eggNOG" id="ENOG5030AUK">
    <property type="taxonomic scope" value="Bacteria"/>
</dbReference>
<gene>
    <name evidence="1" type="ORF">LOSG293_150370</name>
</gene>
<evidence type="ECO:0000313" key="2">
    <source>
        <dbReference type="Proteomes" id="UP000028700"/>
    </source>
</evidence>
<evidence type="ECO:0008006" key="3">
    <source>
        <dbReference type="Google" id="ProtNLM"/>
    </source>
</evidence>
<protein>
    <recommendedName>
        <fullName evidence="3">DUF2969 domain-containing protein</fullName>
    </recommendedName>
</protein>
<keyword evidence="2" id="KW-1185">Reference proteome</keyword>
<sequence>MSKKNRPIEVNIEEHEDAGVTITDVLVGQTKIGEVRPVEDRFDAKLEGESTMRFKTLDEAVESLLMKYNLHHG</sequence>